<sequence>MTDGMDLHSPEPGLFISPRHTDSFDHSYGSTQFHSSVLYGGRTYQSASQALEAYIDNFERKLVSSSGGTNKLHLESSSKPFSSSPHRQKEVFSDRHSFRDLCLPSRPLRRRIASDPDLASLTTDDLLGMPPDGSLPLTRASVLQTQTQQHLGSHFNHSCSYTFTKFAPKISPGYSEDWHHKRDDSFALLCGKVGYRPLNQTAGLKQSRFSHLGTVQRERDKYMTHSILPSLPLNDCRFGKQRHDSIPQHNYPRWLTSQKAELDVSGITSIPELKYPGWLQDCDLDSDSCDQEALNEREYLLSTRSKTELPGSRLYSSSARYVPRHKHFGNYLERDPAVHKHTELGFSGTLRRTPPHTTRFAHCNTEEVEDSHRNKPFRDDHIDLLIQKAEHALETLSQHMTSPEQNLGSPGTEEVLEADRSWDNPPVTFKSPVPVGNNGEDCFEASNPALIDNSHQVFLNTGHQRNLSGLSGISGGKHHGPVEALKQMLFSLQTVQQSLDDECTEEHEIRKISENIMSQTHGLDFEEASGSKSLQRALNHLKHLKELVDDIGAKMEKETGRNQYQ</sequence>
<evidence type="ECO:0008006" key="4">
    <source>
        <dbReference type="Google" id="ProtNLM"/>
    </source>
</evidence>
<dbReference type="AlphaFoldDB" id="A0A401P2R0"/>
<dbReference type="STRING" id="75743.A0A401P2R0"/>
<name>A0A401P2R0_SCYTO</name>
<dbReference type="Proteomes" id="UP000288216">
    <property type="component" value="Unassembled WGS sequence"/>
</dbReference>
<dbReference type="OrthoDB" id="9934714at2759"/>
<organism evidence="2 3">
    <name type="scientific">Scyliorhinus torazame</name>
    <name type="common">Cloudy catshark</name>
    <name type="synonym">Catulus torazame</name>
    <dbReference type="NCBI Taxonomy" id="75743"/>
    <lineage>
        <taxon>Eukaryota</taxon>
        <taxon>Metazoa</taxon>
        <taxon>Chordata</taxon>
        <taxon>Craniata</taxon>
        <taxon>Vertebrata</taxon>
        <taxon>Chondrichthyes</taxon>
        <taxon>Elasmobranchii</taxon>
        <taxon>Galeomorphii</taxon>
        <taxon>Galeoidea</taxon>
        <taxon>Carcharhiniformes</taxon>
        <taxon>Scyliorhinidae</taxon>
        <taxon>Scyliorhinus</taxon>
    </lineage>
</organism>
<dbReference type="InterPro" id="IPR052679">
    <property type="entry name" value="Cell_Prolif_Regulator"/>
</dbReference>
<evidence type="ECO:0000313" key="2">
    <source>
        <dbReference type="EMBL" id="GCB67402.1"/>
    </source>
</evidence>
<proteinExistence type="predicted"/>
<dbReference type="PANTHER" id="PTHR35079">
    <property type="entry name" value="LUNG ADENOMA SUSCEPTIBILITY PROTEIN 2"/>
    <property type="match status" value="1"/>
</dbReference>
<gene>
    <name evidence="2" type="ORF">scyTo_0008049</name>
</gene>
<dbReference type="PANTHER" id="PTHR35079:SF1">
    <property type="entry name" value="LUNG ADENOMA SUSCEPTIBILITY PROTEIN 2"/>
    <property type="match status" value="1"/>
</dbReference>
<dbReference type="OMA" id="HRTRKKN"/>
<evidence type="ECO:0000256" key="1">
    <source>
        <dbReference type="SAM" id="MobiDB-lite"/>
    </source>
</evidence>
<comment type="caution">
    <text evidence="2">The sequence shown here is derived from an EMBL/GenBank/DDBJ whole genome shotgun (WGS) entry which is preliminary data.</text>
</comment>
<keyword evidence="3" id="KW-1185">Reference proteome</keyword>
<evidence type="ECO:0000313" key="3">
    <source>
        <dbReference type="Proteomes" id="UP000288216"/>
    </source>
</evidence>
<protein>
    <recommendedName>
        <fullName evidence="4">Lung adenoma susceptibility protein 2</fullName>
    </recommendedName>
</protein>
<feature type="region of interest" description="Disordered" evidence="1">
    <location>
        <begin position="66"/>
        <end position="89"/>
    </location>
</feature>
<dbReference type="EMBL" id="BFAA01003017">
    <property type="protein sequence ID" value="GCB67402.1"/>
    <property type="molecule type" value="Genomic_DNA"/>
</dbReference>
<accession>A0A401P2R0</accession>
<reference evidence="2 3" key="1">
    <citation type="journal article" date="2018" name="Nat. Ecol. Evol.">
        <title>Shark genomes provide insights into elasmobranch evolution and the origin of vertebrates.</title>
        <authorList>
            <person name="Hara Y"/>
            <person name="Yamaguchi K"/>
            <person name="Onimaru K"/>
            <person name="Kadota M"/>
            <person name="Koyanagi M"/>
            <person name="Keeley SD"/>
            <person name="Tatsumi K"/>
            <person name="Tanaka K"/>
            <person name="Motone F"/>
            <person name="Kageyama Y"/>
            <person name="Nozu R"/>
            <person name="Adachi N"/>
            <person name="Nishimura O"/>
            <person name="Nakagawa R"/>
            <person name="Tanegashima C"/>
            <person name="Kiyatake I"/>
            <person name="Matsumoto R"/>
            <person name="Murakumo K"/>
            <person name="Nishida K"/>
            <person name="Terakita A"/>
            <person name="Kuratani S"/>
            <person name="Sato K"/>
            <person name="Hyodo S Kuraku.S."/>
        </authorList>
    </citation>
    <scope>NUCLEOTIDE SEQUENCE [LARGE SCALE GENOMIC DNA]</scope>
</reference>